<dbReference type="InterPro" id="IPR016483">
    <property type="entry name" value="UCP006404_Pept_M50_CBS"/>
</dbReference>
<evidence type="ECO:0000256" key="7">
    <source>
        <dbReference type="ARBA" id="ARBA00022737"/>
    </source>
</evidence>
<evidence type="ECO:0000313" key="18">
    <source>
        <dbReference type="Proteomes" id="UP001327027"/>
    </source>
</evidence>
<dbReference type="GO" id="GO:0006508">
    <property type="term" value="P:proteolysis"/>
    <property type="evidence" value="ECO:0007669"/>
    <property type="project" value="UniProtKB-KW"/>
</dbReference>
<reference evidence="17 18" key="1">
    <citation type="journal article" date="2013" name="Int. J. Syst. Evol. Microbiol.">
        <title>Aquimarina gracilis sp. nov., isolated from the gut microflora of a mussel, Mytilus coruscus, and emended description of Aquimarina spongiae.</title>
        <authorList>
            <person name="Park S.C."/>
            <person name="Choe H.N."/>
            <person name="Baik K.S."/>
            <person name="Seong C.N."/>
        </authorList>
    </citation>
    <scope>NUCLEOTIDE SEQUENCE [LARGE SCALE GENOMIC DNA]</scope>
    <source>
        <strain evidence="17 18">PSC32</strain>
    </source>
</reference>
<evidence type="ECO:0000259" key="16">
    <source>
        <dbReference type="Pfam" id="PF02163"/>
    </source>
</evidence>
<name>A0ABU5ZUE6_9FLAO</name>
<evidence type="ECO:0000256" key="3">
    <source>
        <dbReference type="ARBA" id="ARBA00022475"/>
    </source>
</evidence>
<keyword evidence="5 14" id="KW-0812">Transmembrane</keyword>
<dbReference type="Pfam" id="PF00571">
    <property type="entry name" value="CBS"/>
    <property type="match status" value="2"/>
</dbReference>
<keyword evidence="18" id="KW-1185">Reference proteome</keyword>
<keyword evidence="9 14" id="KW-0862">Zinc</keyword>
<feature type="transmembrane region" description="Helical" evidence="14">
    <location>
        <begin position="42"/>
        <end position="61"/>
    </location>
</feature>
<feature type="transmembrane region" description="Helical" evidence="14">
    <location>
        <begin position="99"/>
        <end position="125"/>
    </location>
</feature>
<dbReference type="CDD" id="cd02205">
    <property type="entry name" value="CBS_pair_SF"/>
    <property type="match status" value="1"/>
</dbReference>
<keyword evidence="8 14" id="KW-0378">Hydrolase</keyword>
<evidence type="ECO:0000256" key="1">
    <source>
        <dbReference type="ARBA" id="ARBA00004651"/>
    </source>
</evidence>
<dbReference type="PANTHER" id="PTHR39188">
    <property type="entry name" value="MEMBRANE-ASSOCIATED ZINC METALLOPROTEASE M50B"/>
    <property type="match status" value="1"/>
</dbReference>
<comment type="similarity">
    <text evidence="2 14">Belongs to the peptidase M50B family.</text>
</comment>
<feature type="transmembrane region" description="Helical" evidence="14">
    <location>
        <begin position="210"/>
        <end position="227"/>
    </location>
</feature>
<evidence type="ECO:0000256" key="11">
    <source>
        <dbReference type="ARBA" id="ARBA00023049"/>
    </source>
</evidence>
<evidence type="ECO:0000313" key="17">
    <source>
        <dbReference type="EMBL" id="MEB3345007.1"/>
    </source>
</evidence>
<proteinExistence type="inferred from homology"/>
<feature type="domain" description="Peptidase M50" evidence="16">
    <location>
        <begin position="48"/>
        <end position="200"/>
    </location>
</feature>
<dbReference type="GO" id="GO:0008233">
    <property type="term" value="F:peptidase activity"/>
    <property type="evidence" value="ECO:0007669"/>
    <property type="project" value="UniProtKB-KW"/>
</dbReference>
<evidence type="ECO:0000256" key="6">
    <source>
        <dbReference type="ARBA" id="ARBA00022723"/>
    </source>
</evidence>
<comment type="caution">
    <text evidence="17">The sequence shown here is derived from an EMBL/GenBank/DDBJ whole genome shotgun (WGS) entry which is preliminary data.</text>
</comment>
<feature type="transmembrane region" description="Helical" evidence="14">
    <location>
        <begin position="12"/>
        <end position="30"/>
    </location>
</feature>
<dbReference type="PANTHER" id="PTHR39188:SF3">
    <property type="entry name" value="STAGE IV SPORULATION PROTEIN FB"/>
    <property type="match status" value="1"/>
</dbReference>
<keyword evidence="6 14" id="KW-0479">Metal-binding</keyword>
<dbReference type="RefSeq" id="WP_324179043.1">
    <property type="nucleotide sequence ID" value="NZ_BAABAW010000008.1"/>
</dbReference>
<gene>
    <name evidence="17" type="ORF">U6A24_06025</name>
</gene>
<dbReference type="PIRSF" id="PIRSF006404">
    <property type="entry name" value="UCP006404_Pept_M50_CBS"/>
    <property type="match status" value="1"/>
</dbReference>
<evidence type="ECO:0000256" key="10">
    <source>
        <dbReference type="ARBA" id="ARBA00022989"/>
    </source>
</evidence>
<evidence type="ECO:0000256" key="12">
    <source>
        <dbReference type="ARBA" id="ARBA00023122"/>
    </source>
</evidence>
<protein>
    <recommendedName>
        <fullName evidence="14">Zinc metalloprotease</fullName>
    </recommendedName>
</protein>
<dbReference type="EMBL" id="JAYKLX010000003">
    <property type="protein sequence ID" value="MEB3345007.1"/>
    <property type="molecule type" value="Genomic_DNA"/>
</dbReference>
<keyword evidence="4 14" id="KW-0645">Protease</keyword>
<keyword evidence="12" id="KW-0129">CBS domain</keyword>
<feature type="domain" description="CBS" evidence="15">
    <location>
        <begin position="302"/>
        <end position="354"/>
    </location>
</feature>
<evidence type="ECO:0000256" key="13">
    <source>
        <dbReference type="ARBA" id="ARBA00023136"/>
    </source>
</evidence>
<organism evidence="17 18">
    <name type="scientific">Aquimarina gracilis</name>
    <dbReference type="NCBI Taxonomy" id="874422"/>
    <lineage>
        <taxon>Bacteria</taxon>
        <taxon>Pseudomonadati</taxon>
        <taxon>Bacteroidota</taxon>
        <taxon>Flavobacteriia</taxon>
        <taxon>Flavobacteriales</taxon>
        <taxon>Flavobacteriaceae</taxon>
        <taxon>Aquimarina</taxon>
    </lineage>
</organism>
<dbReference type="InterPro" id="IPR000644">
    <property type="entry name" value="CBS_dom"/>
</dbReference>
<evidence type="ECO:0000256" key="2">
    <source>
        <dbReference type="ARBA" id="ARBA00007931"/>
    </source>
</evidence>
<comment type="subcellular location">
    <subcellularLocation>
        <location evidence="1 14">Cell membrane</location>
        <topology evidence="1 14">Multi-pass membrane protein</topology>
    </subcellularLocation>
</comment>
<evidence type="ECO:0000256" key="9">
    <source>
        <dbReference type="ARBA" id="ARBA00022833"/>
    </source>
</evidence>
<keyword evidence="10 14" id="KW-1133">Transmembrane helix</keyword>
<evidence type="ECO:0000256" key="4">
    <source>
        <dbReference type="ARBA" id="ARBA00022670"/>
    </source>
</evidence>
<evidence type="ECO:0000256" key="8">
    <source>
        <dbReference type="ARBA" id="ARBA00022801"/>
    </source>
</evidence>
<dbReference type="Pfam" id="PF02163">
    <property type="entry name" value="Peptidase_M50"/>
    <property type="match status" value="1"/>
</dbReference>
<comment type="cofactor">
    <cofactor evidence="14">
        <name>Zn(2+)</name>
        <dbReference type="ChEBI" id="CHEBI:29105"/>
    </cofactor>
    <text evidence="14">Binds 1 zinc ion per subunit.</text>
</comment>
<evidence type="ECO:0000256" key="5">
    <source>
        <dbReference type="ARBA" id="ARBA00022692"/>
    </source>
</evidence>
<keyword evidence="11 14" id="KW-0482">Metalloprotease</keyword>
<sequence>MKGVLNLGKLFNVKIEVHWTFIFILLWVIFLELKSGGTLQNAMMSIVFIALLFTCVVFHEFGHILTARKFGVTAKKITLLPIGGVASMETIPENPKQELLISLAGPAVNIFIALILSLFINISFFFDQDPKQLEEALSHVTPQNLLIYLFSANIALAIFNFIPAFPMDGGRVLRAILAMKTDRVTATNIASGIGQFIALIFVFVGILYNPFLILIALFIFFGAYGENKMVRQLALLKGHKVHDAMLTNISVLKPDDTIKDAIELLLSGTEKNFVITQNSQIEGILYHQNIIKNSKKPDIALQDVMDRSFTSIDVNADLKDIFKLINTEKRDFFVVKDNNALVGAIDLSNLSEFMLIQANLISR</sequence>
<keyword evidence="7" id="KW-0677">Repeat</keyword>
<evidence type="ECO:0000256" key="14">
    <source>
        <dbReference type="PIRNR" id="PIRNR006404"/>
    </source>
</evidence>
<dbReference type="SUPFAM" id="SSF54631">
    <property type="entry name" value="CBS-domain pair"/>
    <property type="match status" value="1"/>
</dbReference>
<dbReference type="CDD" id="cd06164">
    <property type="entry name" value="S2P-M50_SpoIVFB_CBS"/>
    <property type="match status" value="1"/>
</dbReference>
<dbReference type="InterPro" id="IPR046342">
    <property type="entry name" value="CBS_dom_sf"/>
</dbReference>
<dbReference type="Proteomes" id="UP001327027">
    <property type="component" value="Unassembled WGS sequence"/>
</dbReference>
<feature type="domain" description="CBS" evidence="15">
    <location>
        <begin position="241"/>
        <end position="293"/>
    </location>
</feature>
<keyword evidence="13 14" id="KW-0472">Membrane</keyword>
<evidence type="ECO:0000259" key="15">
    <source>
        <dbReference type="Pfam" id="PF00571"/>
    </source>
</evidence>
<dbReference type="InterPro" id="IPR008915">
    <property type="entry name" value="Peptidase_M50"/>
</dbReference>
<feature type="transmembrane region" description="Helical" evidence="14">
    <location>
        <begin position="145"/>
        <end position="165"/>
    </location>
</feature>
<accession>A0ABU5ZUE6</accession>
<keyword evidence="3 14" id="KW-1003">Cell membrane</keyword>
<dbReference type="Gene3D" id="3.10.580.10">
    <property type="entry name" value="CBS-domain"/>
    <property type="match status" value="1"/>
</dbReference>